<organism evidence="1 2">
    <name type="scientific">Spirosoma foliorum</name>
    <dbReference type="NCBI Taxonomy" id="2710596"/>
    <lineage>
        <taxon>Bacteria</taxon>
        <taxon>Pseudomonadati</taxon>
        <taxon>Bacteroidota</taxon>
        <taxon>Cytophagia</taxon>
        <taxon>Cytophagales</taxon>
        <taxon>Cytophagaceae</taxon>
        <taxon>Spirosoma</taxon>
    </lineage>
</organism>
<accession>A0A7G5GRW5</accession>
<sequence length="114" mass="11960">MASKQNQPLTAATSPPSTYFIESGNFARINNLTLGYRVPNAVLKKIGASNVRVFVTGQNLFTLKKYSGFTAELPGFNATSSAGIVTTGSPTTQGIELNAYPTPSTLVAGLNIGF</sequence>
<evidence type="ECO:0000313" key="2">
    <source>
        <dbReference type="Proteomes" id="UP000515369"/>
    </source>
</evidence>
<dbReference type="KEGG" id="sfol:H3H32_27170"/>
<evidence type="ECO:0000313" key="1">
    <source>
        <dbReference type="EMBL" id="QMW01607.1"/>
    </source>
</evidence>
<protein>
    <submittedName>
        <fullName evidence="1">TonB-dependent receptor</fullName>
    </submittedName>
</protein>
<name>A0A7G5GRW5_9BACT</name>
<dbReference type="RefSeq" id="WP_182458888.1">
    <property type="nucleotide sequence ID" value="NZ_CP059732.1"/>
</dbReference>
<proteinExistence type="predicted"/>
<keyword evidence="2" id="KW-1185">Reference proteome</keyword>
<dbReference type="Proteomes" id="UP000515369">
    <property type="component" value="Chromosome"/>
</dbReference>
<dbReference type="EMBL" id="CP059732">
    <property type="protein sequence ID" value="QMW01607.1"/>
    <property type="molecule type" value="Genomic_DNA"/>
</dbReference>
<dbReference type="AlphaFoldDB" id="A0A7G5GRW5"/>
<gene>
    <name evidence="1" type="ORF">H3H32_27170</name>
</gene>
<reference evidence="1 2" key="1">
    <citation type="submission" date="2020-07" db="EMBL/GenBank/DDBJ databases">
        <title>Spirosoma foliorum sp. nov., isolated from the leaves on the Nejang mountain Korea, Republic of.</title>
        <authorList>
            <person name="Ho H."/>
            <person name="Lee Y.-J."/>
            <person name="Nurcahyanto D.-A."/>
            <person name="Kim S.-G."/>
        </authorList>
    </citation>
    <scope>NUCLEOTIDE SEQUENCE [LARGE SCALE GENOMIC DNA]</scope>
    <source>
        <strain evidence="1 2">PL0136</strain>
    </source>
</reference>
<keyword evidence="1" id="KW-0675">Receptor</keyword>